<evidence type="ECO:0000256" key="1">
    <source>
        <dbReference type="SAM" id="MobiDB-lite"/>
    </source>
</evidence>
<dbReference type="InterPro" id="IPR045351">
    <property type="entry name" value="DUF6531"/>
</dbReference>
<dbReference type="Pfam" id="PF20148">
    <property type="entry name" value="DUF6531"/>
    <property type="match status" value="1"/>
</dbReference>
<dbReference type="STRING" id="1674920.ACR52_21370"/>
<feature type="region of interest" description="Disordered" evidence="1">
    <location>
        <begin position="400"/>
        <end position="423"/>
    </location>
</feature>
<feature type="non-terminal residue" evidence="3">
    <location>
        <position position="587"/>
    </location>
</feature>
<protein>
    <submittedName>
        <fullName evidence="3">Type IV secretion protein Rhs</fullName>
    </submittedName>
</protein>
<name>A0A0J8FTE7_9PSED</name>
<dbReference type="RefSeq" id="WP_048729157.1">
    <property type="nucleotide sequence ID" value="NZ_LFMW01000015.1"/>
</dbReference>
<dbReference type="EMBL" id="LFMW01000015">
    <property type="protein sequence ID" value="KMT53505.1"/>
    <property type="molecule type" value="Genomic_DNA"/>
</dbReference>
<organism evidence="3 4">
    <name type="scientific">Pseudomonas fildesensis</name>
    <dbReference type="NCBI Taxonomy" id="1674920"/>
    <lineage>
        <taxon>Bacteria</taxon>
        <taxon>Pseudomonadati</taxon>
        <taxon>Pseudomonadota</taxon>
        <taxon>Gammaproteobacteria</taxon>
        <taxon>Pseudomonadales</taxon>
        <taxon>Pseudomonadaceae</taxon>
        <taxon>Pseudomonas</taxon>
    </lineage>
</organism>
<feature type="domain" description="DUF6531" evidence="2">
    <location>
        <begin position="426"/>
        <end position="499"/>
    </location>
</feature>
<evidence type="ECO:0000313" key="4">
    <source>
        <dbReference type="Proteomes" id="UP000037551"/>
    </source>
</evidence>
<proteinExistence type="predicted"/>
<evidence type="ECO:0000259" key="2">
    <source>
        <dbReference type="Pfam" id="PF20148"/>
    </source>
</evidence>
<sequence length="587" mass="64339">MIPVIGKFVLTPMNAKAPDVESVFRDFRDCLNTFDEWAESFWSFSALDVEQVFKVGDEVALVAPVSAKAPSSTVAMCKTQGSLTLVHMFESTRFVPIGNTPVMLQALAADGSPLGEPIHQTIGPSGILEVKECTRDQKYQITFYPNVSKDHVKALYASYQSVITGLEVRLRDEWTKTFKPQWNDFAKAAPFERSAIQGVAFTTGIAKALYNLWSNVTQLYDLLAGIKTNSAKLLQYISQAELDELLKLGKDAIANGLLVLSDEPLLFIYLSAMVGWIRMLPPPEMYELLGEITGEVLINLCLIWATRGMGVKIRLGVQALGHIKSGRARQWLEMLADRLAGPRLESHVEAVKPLLLGGPATPIRAIPVAQLKAGDQLVSNPVPAVRDKATQRTVLVRQEHVDDVPASAKNPAGDASASSDKTLTNGCPVSMVTGEELLTLTDGSLDGILPFEWTRLYRTSAVEVDCGLGFGWSHSLAQRLVVTGDSVVWTDHENRITEFPLPTSSRPAITNSLAEAAIYLGSVPDELVLAQASRFYHFRNGTLTAISDAYDNRLRVSRDVLGRVERLDNGVGRSLFLRYELGRIVAV</sequence>
<evidence type="ECO:0000313" key="3">
    <source>
        <dbReference type="EMBL" id="KMT53505.1"/>
    </source>
</evidence>
<dbReference type="Proteomes" id="UP000037551">
    <property type="component" value="Unassembled WGS sequence"/>
</dbReference>
<gene>
    <name evidence="3" type="ORF">ACR52_21370</name>
</gene>
<accession>A0A0J8FTE7</accession>
<comment type="caution">
    <text evidence="3">The sequence shown here is derived from an EMBL/GenBank/DDBJ whole genome shotgun (WGS) entry which is preliminary data.</text>
</comment>
<dbReference type="AlphaFoldDB" id="A0A0J8FTE7"/>
<reference evidence="3 4" key="1">
    <citation type="submission" date="2015-06" db="EMBL/GenBank/DDBJ databases">
        <title>Draft genome sequence of an Antarctic Pseudomonas sp. strain KG01 with full potential for biotechnological applications.</title>
        <authorList>
            <person name="Pavlov M.S."/>
            <person name="Lira F."/>
            <person name="Martinez J.L."/>
            <person name="Marshall S.H."/>
        </authorList>
    </citation>
    <scope>NUCLEOTIDE SEQUENCE [LARGE SCALE GENOMIC DNA]</scope>
    <source>
        <strain evidence="3 4">KG01</strain>
    </source>
</reference>
<keyword evidence="4" id="KW-1185">Reference proteome</keyword>